<gene>
    <name evidence="2" type="ORF">GV789_18730</name>
    <name evidence="3" type="ORF">GV794_10570</name>
</gene>
<protein>
    <recommendedName>
        <fullName evidence="1">HNH nuclease domain-containing protein</fullName>
    </recommendedName>
</protein>
<keyword evidence="5" id="KW-1185">Reference proteome</keyword>
<dbReference type="AlphaFoldDB" id="A0A6P1DA22"/>
<dbReference type="EMBL" id="JAAGUX010000013">
    <property type="protein sequence ID" value="NEW56093.1"/>
    <property type="molecule type" value="Genomic_DNA"/>
</dbReference>
<dbReference type="EMBL" id="JAAGUZ010000052">
    <property type="protein sequence ID" value="NEW46469.1"/>
    <property type="molecule type" value="Genomic_DNA"/>
</dbReference>
<evidence type="ECO:0000313" key="3">
    <source>
        <dbReference type="EMBL" id="NEW56093.1"/>
    </source>
</evidence>
<evidence type="ECO:0000313" key="4">
    <source>
        <dbReference type="Proteomes" id="UP000468928"/>
    </source>
</evidence>
<proteinExistence type="predicted"/>
<comment type="caution">
    <text evidence="2">The sequence shown here is derived from an EMBL/GenBank/DDBJ whole genome shotgun (WGS) entry which is preliminary data.</text>
</comment>
<accession>A0A6P1DA22</accession>
<reference evidence="4 5" key="1">
    <citation type="submission" date="2020-01" db="EMBL/GenBank/DDBJ databases">
        <title>Genetics and antimicrobial susceptibilities of Nocardia species isolated from the soil; a comparison with species isolated from humans.</title>
        <authorList>
            <person name="Carrasco G."/>
            <person name="Monzon S."/>
            <person name="Sansegundo M."/>
            <person name="Garcia E."/>
            <person name="Garrido N."/>
            <person name="Medina M.J."/>
            <person name="Villalon P."/>
            <person name="Ramirez-Arocha A.C."/>
            <person name="Jimenez P."/>
            <person name="Cuesta I."/>
            <person name="Valdezate S."/>
        </authorList>
    </citation>
    <scope>NUCLEOTIDE SEQUENCE [LARGE SCALE GENOMIC DNA]</scope>
    <source>
        <strain evidence="2 4">CNM20110639</strain>
        <strain evidence="3 5">CNM20110649</strain>
    </source>
</reference>
<dbReference type="Proteomes" id="UP000468928">
    <property type="component" value="Unassembled WGS sequence"/>
</dbReference>
<name>A0A6P1DA22_9NOCA</name>
<dbReference type="InterPro" id="IPR003615">
    <property type="entry name" value="HNH_nuc"/>
</dbReference>
<feature type="domain" description="HNH nuclease" evidence="1">
    <location>
        <begin position="2"/>
        <end position="40"/>
    </location>
</feature>
<evidence type="ECO:0000313" key="5">
    <source>
        <dbReference type="Proteomes" id="UP000470876"/>
    </source>
</evidence>
<sequence>MLEAAPIVPDAHEHGIADIPNGLSLCRIHHTAYDRNLIGVFSDMKIHVGEEIMSAANEGPILELGLQQLDKADLQLPIARKFYPSEQRLAARFEQFTMGVRASGRRHDISWPSSDTTTKIVKSVAPEGEFAANE</sequence>
<organism evidence="2 4">
    <name type="scientific">Nocardia cyriacigeorgica</name>
    <dbReference type="NCBI Taxonomy" id="135487"/>
    <lineage>
        <taxon>Bacteria</taxon>
        <taxon>Bacillati</taxon>
        <taxon>Actinomycetota</taxon>
        <taxon>Actinomycetes</taxon>
        <taxon>Mycobacteriales</taxon>
        <taxon>Nocardiaceae</taxon>
        <taxon>Nocardia</taxon>
    </lineage>
</organism>
<evidence type="ECO:0000313" key="2">
    <source>
        <dbReference type="EMBL" id="NEW46469.1"/>
    </source>
</evidence>
<evidence type="ECO:0000259" key="1">
    <source>
        <dbReference type="Pfam" id="PF13391"/>
    </source>
</evidence>
<dbReference type="Pfam" id="PF13391">
    <property type="entry name" value="HNH_2"/>
    <property type="match status" value="1"/>
</dbReference>
<dbReference type="Proteomes" id="UP000470876">
    <property type="component" value="Unassembled WGS sequence"/>
</dbReference>
<dbReference type="RefSeq" id="WP_163827528.1">
    <property type="nucleotide sequence ID" value="NZ_JAAGUX010000013.1"/>
</dbReference>